<proteinExistence type="predicted"/>
<dbReference type="SUPFAM" id="SSF57850">
    <property type="entry name" value="RING/U-box"/>
    <property type="match status" value="1"/>
</dbReference>
<dbReference type="GO" id="GO:0016567">
    <property type="term" value="P:protein ubiquitination"/>
    <property type="evidence" value="ECO:0007669"/>
    <property type="project" value="InterPro"/>
</dbReference>
<feature type="transmembrane region" description="Helical" evidence="1">
    <location>
        <begin position="157"/>
        <end position="183"/>
    </location>
</feature>
<organism evidence="3 4">
    <name type="scientific">Cymbomonas tetramitiformis</name>
    <dbReference type="NCBI Taxonomy" id="36881"/>
    <lineage>
        <taxon>Eukaryota</taxon>
        <taxon>Viridiplantae</taxon>
        <taxon>Chlorophyta</taxon>
        <taxon>Pyramimonadophyceae</taxon>
        <taxon>Pyramimonadales</taxon>
        <taxon>Pyramimonadaceae</taxon>
        <taxon>Cymbomonas</taxon>
    </lineage>
</organism>
<name>A0AAE0CFP2_9CHLO</name>
<dbReference type="EMBL" id="LGRX02024847">
    <property type="protein sequence ID" value="KAK3253379.1"/>
    <property type="molecule type" value="Genomic_DNA"/>
</dbReference>
<keyword evidence="4" id="KW-1185">Reference proteome</keyword>
<sequence length="185" mass="21055">MTESIARDTLERLCVCPITMHRMQDPVIDPMGFTYEGVAFNEALARRPGICPLTNEPYDPFVREEDDGIYRVLSAVKIAVPNRLVRDFIKELENIGTIDRHVRQEECFVLPAAAKASPEPTRITTWHAWLPSRELHQESVHDRREASESILGDRHDGFVRCLVVVGCASPFLMFVTAIAMYLLMK</sequence>
<dbReference type="InterPro" id="IPR013083">
    <property type="entry name" value="Znf_RING/FYVE/PHD"/>
</dbReference>
<evidence type="ECO:0000313" key="4">
    <source>
        <dbReference type="Proteomes" id="UP001190700"/>
    </source>
</evidence>
<feature type="domain" description="U-box" evidence="2">
    <location>
        <begin position="15"/>
        <end position="58"/>
    </location>
</feature>
<keyword evidence="1" id="KW-0812">Transmembrane</keyword>
<protein>
    <recommendedName>
        <fullName evidence="2">U-box domain-containing protein</fullName>
    </recommendedName>
</protein>
<accession>A0AAE0CFP2</accession>
<keyword evidence="1" id="KW-0472">Membrane</keyword>
<evidence type="ECO:0000259" key="2">
    <source>
        <dbReference type="Pfam" id="PF04564"/>
    </source>
</evidence>
<keyword evidence="1" id="KW-1133">Transmembrane helix</keyword>
<dbReference type="Gene3D" id="3.30.40.10">
    <property type="entry name" value="Zinc/RING finger domain, C3HC4 (zinc finger)"/>
    <property type="match status" value="1"/>
</dbReference>
<reference evidence="3 4" key="1">
    <citation type="journal article" date="2015" name="Genome Biol. Evol.">
        <title>Comparative Genomics of a Bacterivorous Green Alga Reveals Evolutionary Causalities and Consequences of Phago-Mixotrophic Mode of Nutrition.</title>
        <authorList>
            <person name="Burns J.A."/>
            <person name="Paasch A."/>
            <person name="Narechania A."/>
            <person name="Kim E."/>
        </authorList>
    </citation>
    <scope>NUCLEOTIDE SEQUENCE [LARGE SCALE GENOMIC DNA]</scope>
    <source>
        <strain evidence="3 4">PLY_AMNH</strain>
    </source>
</reference>
<comment type="caution">
    <text evidence="3">The sequence shown here is derived from an EMBL/GenBank/DDBJ whole genome shotgun (WGS) entry which is preliminary data.</text>
</comment>
<dbReference type="Proteomes" id="UP001190700">
    <property type="component" value="Unassembled WGS sequence"/>
</dbReference>
<dbReference type="GO" id="GO:0004842">
    <property type="term" value="F:ubiquitin-protein transferase activity"/>
    <property type="evidence" value="ECO:0007669"/>
    <property type="project" value="InterPro"/>
</dbReference>
<gene>
    <name evidence="3" type="ORF">CYMTET_37378</name>
</gene>
<dbReference type="AlphaFoldDB" id="A0AAE0CFP2"/>
<dbReference type="InterPro" id="IPR003613">
    <property type="entry name" value="Ubox_domain"/>
</dbReference>
<dbReference type="Pfam" id="PF04564">
    <property type="entry name" value="U-box"/>
    <property type="match status" value="1"/>
</dbReference>
<evidence type="ECO:0000256" key="1">
    <source>
        <dbReference type="SAM" id="Phobius"/>
    </source>
</evidence>
<evidence type="ECO:0000313" key="3">
    <source>
        <dbReference type="EMBL" id="KAK3253379.1"/>
    </source>
</evidence>